<dbReference type="Proteomes" id="UP000483362">
    <property type="component" value="Unassembled WGS sequence"/>
</dbReference>
<evidence type="ECO:0000256" key="3">
    <source>
        <dbReference type="ARBA" id="ARBA00023163"/>
    </source>
</evidence>
<keyword evidence="2" id="KW-0238">DNA-binding</keyword>
<organism evidence="6 7">
    <name type="scientific">Sodaliphilus pleomorphus</name>
    <dbReference type="NCBI Taxonomy" id="2606626"/>
    <lineage>
        <taxon>Bacteria</taxon>
        <taxon>Pseudomonadati</taxon>
        <taxon>Bacteroidota</taxon>
        <taxon>Bacteroidia</taxon>
        <taxon>Bacteroidales</taxon>
        <taxon>Muribaculaceae</taxon>
        <taxon>Sodaliphilus</taxon>
    </lineage>
</organism>
<dbReference type="SMART" id="SM00342">
    <property type="entry name" value="HTH_ARAC"/>
    <property type="match status" value="1"/>
</dbReference>
<comment type="caution">
    <text evidence="6">The sequence shown here is derived from an EMBL/GenBank/DDBJ whole genome shotgun (WGS) entry which is preliminary data.</text>
</comment>
<dbReference type="SUPFAM" id="SSF46689">
    <property type="entry name" value="Homeodomain-like"/>
    <property type="match status" value="1"/>
</dbReference>
<keyword evidence="4" id="KW-1133">Transmembrane helix</keyword>
<evidence type="ECO:0000256" key="1">
    <source>
        <dbReference type="ARBA" id="ARBA00023015"/>
    </source>
</evidence>
<gene>
    <name evidence="6" type="ORF">FYJ29_00690</name>
</gene>
<feature type="transmembrane region" description="Helical" evidence="4">
    <location>
        <begin position="135"/>
        <end position="153"/>
    </location>
</feature>
<feature type="transmembrane region" description="Helical" evidence="4">
    <location>
        <begin position="204"/>
        <end position="222"/>
    </location>
</feature>
<reference evidence="6 7" key="1">
    <citation type="submission" date="2019-08" db="EMBL/GenBank/DDBJ databases">
        <title>In-depth cultivation of the pig gut microbiome towards novel bacterial diversity and tailored functional studies.</title>
        <authorList>
            <person name="Wylensek D."/>
            <person name="Hitch T.C.A."/>
            <person name="Clavel T."/>
        </authorList>
    </citation>
    <scope>NUCLEOTIDE SEQUENCE [LARGE SCALE GENOMIC DNA]</scope>
    <source>
        <strain evidence="6 7">Oil-RF-744-WCA-WT-10</strain>
    </source>
</reference>
<accession>A0A6L5XBA1</accession>
<dbReference type="AlphaFoldDB" id="A0A6L5XBA1"/>
<dbReference type="PANTHER" id="PTHR43280">
    <property type="entry name" value="ARAC-FAMILY TRANSCRIPTIONAL REGULATOR"/>
    <property type="match status" value="1"/>
</dbReference>
<evidence type="ECO:0000256" key="2">
    <source>
        <dbReference type="ARBA" id="ARBA00023125"/>
    </source>
</evidence>
<keyword evidence="4" id="KW-0812">Transmembrane</keyword>
<dbReference type="InterPro" id="IPR018060">
    <property type="entry name" value="HTH_AraC"/>
</dbReference>
<feature type="transmembrane region" description="Helical" evidence="4">
    <location>
        <begin position="108"/>
        <end position="128"/>
    </location>
</feature>
<dbReference type="GO" id="GO:0043565">
    <property type="term" value="F:sequence-specific DNA binding"/>
    <property type="evidence" value="ECO:0007669"/>
    <property type="project" value="InterPro"/>
</dbReference>
<proteinExistence type="predicted"/>
<sequence>MPLGAARCAAQGEDTCCGAEDFFVSLLSKRTKKTTMIDPDFTSRLRDFSCGLFFMFQLLGTAALYAKGRHHQLQRSAFYFMLYLLGISMVEFYLFFIDNFLGAMLKPVTNIMQVTVVPLALMLLYRLTHTHGMKPLAATLNLAPYWVALAVYMTSGSPVVYDCILAAALLHSAGIVIYGFVAVRRFNQQLAACFSTDEHLSLRWTWLLLLFYLALAATWFVATKVDSNVTAAVYNMVCSVIFALLCYFVYRQDDMLEALGRGAGEPTTGTLAPKPAGGRQDSYHFAQALHDTFEHGRIYLNPTLNINGLAQELGTNRTYLSNYLNQELHTSFYEYVNGWRVKHARQLLATTTLPLEDVASQSGFNSLSSFRRYFKKATGTTPACCRAAGVNR</sequence>
<keyword evidence="1" id="KW-0805">Transcription regulation</keyword>
<feature type="transmembrane region" description="Helical" evidence="4">
    <location>
        <begin position="77"/>
        <end position="96"/>
    </location>
</feature>
<feature type="transmembrane region" description="Helical" evidence="4">
    <location>
        <begin position="159"/>
        <end position="183"/>
    </location>
</feature>
<dbReference type="InterPro" id="IPR009057">
    <property type="entry name" value="Homeodomain-like_sf"/>
</dbReference>
<dbReference type="PANTHER" id="PTHR43280:SF27">
    <property type="entry name" value="TRANSCRIPTIONAL REGULATOR MTLR"/>
    <property type="match status" value="1"/>
</dbReference>
<evidence type="ECO:0000313" key="7">
    <source>
        <dbReference type="Proteomes" id="UP000483362"/>
    </source>
</evidence>
<dbReference type="PROSITE" id="PS00041">
    <property type="entry name" value="HTH_ARAC_FAMILY_1"/>
    <property type="match status" value="1"/>
</dbReference>
<evidence type="ECO:0000256" key="4">
    <source>
        <dbReference type="SAM" id="Phobius"/>
    </source>
</evidence>
<protein>
    <submittedName>
        <fullName evidence="6">Helix-turn-helix domain-containing protein</fullName>
    </submittedName>
</protein>
<keyword evidence="4" id="KW-0472">Membrane</keyword>
<evidence type="ECO:0000259" key="5">
    <source>
        <dbReference type="PROSITE" id="PS01124"/>
    </source>
</evidence>
<feature type="transmembrane region" description="Helical" evidence="4">
    <location>
        <begin position="228"/>
        <end position="250"/>
    </location>
</feature>
<dbReference type="PROSITE" id="PS01124">
    <property type="entry name" value="HTH_ARAC_FAMILY_2"/>
    <property type="match status" value="1"/>
</dbReference>
<name>A0A6L5XBA1_9BACT</name>
<dbReference type="Pfam" id="PF12833">
    <property type="entry name" value="HTH_18"/>
    <property type="match status" value="1"/>
</dbReference>
<keyword evidence="3" id="KW-0804">Transcription</keyword>
<feature type="domain" description="HTH araC/xylS-type" evidence="5">
    <location>
        <begin position="283"/>
        <end position="388"/>
    </location>
</feature>
<dbReference type="EMBL" id="VULT01000001">
    <property type="protein sequence ID" value="MSS16296.1"/>
    <property type="molecule type" value="Genomic_DNA"/>
</dbReference>
<dbReference type="GO" id="GO:0003700">
    <property type="term" value="F:DNA-binding transcription factor activity"/>
    <property type="evidence" value="ECO:0007669"/>
    <property type="project" value="InterPro"/>
</dbReference>
<keyword evidence="7" id="KW-1185">Reference proteome</keyword>
<evidence type="ECO:0000313" key="6">
    <source>
        <dbReference type="EMBL" id="MSS16296.1"/>
    </source>
</evidence>
<dbReference type="Gene3D" id="1.10.10.60">
    <property type="entry name" value="Homeodomain-like"/>
    <property type="match status" value="2"/>
</dbReference>
<dbReference type="InterPro" id="IPR018062">
    <property type="entry name" value="HTH_AraC-typ_CS"/>
</dbReference>